<dbReference type="AlphaFoldDB" id="A0A6A5XMB9"/>
<feature type="domain" description="F-box" evidence="1">
    <location>
        <begin position="18"/>
        <end position="42"/>
    </location>
</feature>
<sequence>MASTLTDLMSNRFVRIQNAVLSYLKAPEILRLRLVSKHFRNIHRTAWTESEYNRMLQIFFSDPVGFRVLQEKYGFLLTGTPILGYLQRASIHTLENSDMPITIILDEECHDYVKEHLRNFLIQDGYEDVSNPASLSVSLFHSRSENRKHRAPRVYVREVDFGEGAWIQWRTGYSPILSTADMILATSTRIISVFPTSTFGQLQDYAMNKRKVAKKIRDRNQMGIRSNYQFLPDVRDLDEQDKTYTPSEEFADKRSIGDRYSWILLFDSDDVMTRYLTRYKSYSYQPLPSPSELEEGFGNDEDLLKASFLWPKCVKAMLRNRRRQRASESSLVLGIFDRISSVGRIWSG</sequence>
<evidence type="ECO:0000313" key="2">
    <source>
        <dbReference type="EMBL" id="KAF2013890.1"/>
    </source>
</evidence>
<dbReference type="SUPFAM" id="SSF81383">
    <property type="entry name" value="F-box domain"/>
    <property type="match status" value="1"/>
</dbReference>
<dbReference type="GeneID" id="54289616"/>
<dbReference type="Proteomes" id="UP000799778">
    <property type="component" value="Unassembled WGS sequence"/>
</dbReference>
<dbReference type="OrthoDB" id="3678042at2759"/>
<keyword evidence="3" id="KW-1185">Reference proteome</keyword>
<dbReference type="CDD" id="cd09917">
    <property type="entry name" value="F-box_SF"/>
    <property type="match status" value="1"/>
</dbReference>
<dbReference type="EMBL" id="ML978071">
    <property type="protein sequence ID" value="KAF2013890.1"/>
    <property type="molecule type" value="Genomic_DNA"/>
</dbReference>
<organism evidence="2 3">
    <name type="scientific">Aaosphaeria arxii CBS 175.79</name>
    <dbReference type="NCBI Taxonomy" id="1450172"/>
    <lineage>
        <taxon>Eukaryota</taxon>
        <taxon>Fungi</taxon>
        <taxon>Dikarya</taxon>
        <taxon>Ascomycota</taxon>
        <taxon>Pezizomycotina</taxon>
        <taxon>Dothideomycetes</taxon>
        <taxon>Pleosporomycetidae</taxon>
        <taxon>Pleosporales</taxon>
        <taxon>Pleosporales incertae sedis</taxon>
        <taxon>Aaosphaeria</taxon>
    </lineage>
</organism>
<evidence type="ECO:0000313" key="3">
    <source>
        <dbReference type="Proteomes" id="UP000799778"/>
    </source>
</evidence>
<dbReference type="InterPro" id="IPR036047">
    <property type="entry name" value="F-box-like_dom_sf"/>
</dbReference>
<evidence type="ECO:0000259" key="1">
    <source>
        <dbReference type="Pfam" id="PF00646"/>
    </source>
</evidence>
<accession>A0A6A5XMB9</accession>
<dbReference type="Pfam" id="PF00646">
    <property type="entry name" value="F-box"/>
    <property type="match status" value="1"/>
</dbReference>
<name>A0A6A5XMB9_9PLEO</name>
<reference evidence="2" key="1">
    <citation type="journal article" date="2020" name="Stud. Mycol.">
        <title>101 Dothideomycetes genomes: a test case for predicting lifestyles and emergence of pathogens.</title>
        <authorList>
            <person name="Haridas S."/>
            <person name="Albert R."/>
            <person name="Binder M."/>
            <person name="Bloem J."/>
            <person name="Labutti K."/>
            <person name="Salamov A."/>
            <person name="Andreopoulos B."/>
            <person name="Baker S."/>
            <person name="Barry K."/>
            <person name="Bills G."/>
            <person name="Bluhm B."/>
            <person name="Cannon C."/>
            <person name="Castanera R."/>
            <person name="Culley D."/>
            <person name="Daum C."/>
            <person name="Ezra D."/>
            <person name="Gonzalez J."/>
            <person name="Henrissat B."/>
            <person name="Kuo A."/>
            <person name="Liang C."/>
            <person name="Lipzen A."/>
            <person name="Lutzoni F."/>
            <person name="Magnuson J."/>
            <person name="Mondo S."/>
            <person name="Nolan M."/>
            <person name="Ohm R."/>
            <person name="Pangilinan J."/>
            <person name="Park H.-J."/>
            <person name="Ramirez L."/>
            <person name="Alfaro M."/>
            <person name="Sun H."/>
            <person name="Tritt A."/>
            <person name="Yoshinaga Y."/>
            <person name="Zwiers L.-H."/>
            <person name="Turgeon B."/>
            <person name="Goodwin S."/>
            <person name="Spatafora J."/>
            <person name="Crous P."/>
            <person name="Grigoriev I."/>
        </authorList>
    </citation>
    <scope>NUCLEOTIDE SEQUENCE</scope>
    <source>
        <strain evidence="2">CBS 175.79</strain>
    </source>
</reference>
<gene>
    <name evidence="2" type="ORF">BU24DRAFT_464616</name>
</gene>
<protein>
    <recommendedName>
        <fullName evidence="1">F-box domain-containing protein</fullName>
    </recommendedName>
</protein>
<proteinExistence type="predicted"/>
<dbReference type="InterPro" id="IPR001810">
    <property type="entry name" value="F-box_dom"/>
</dbReference>
<dbReference type="RefSeq" id="XP_033382229.1">
    <property type="nucleotide sequence ID" value="XM_033532219.1"/>
</dbReference>